<dbReference type="NCBIfam" id="NF006093">
    <property type="entry name" value="PRK08245.1"/>
    <property type="match status" value="1"/>
</dbReference>
<dbReference type="InterPro" id="IPR036704">
    <property type="entry name" value="RraA/RraA-like_sf"/>
</dbReference>
<keyword evidence="2" id="KW-1185">Reference proteome</keyword>
<evidence type="ECO:0000313" key="1">
    <source>
        <dbReference type="EMBL" id="NKC29590.1"/>
    </source>
</evidence>
<dbReference type="PANTHER" id="PTHR33254:SF16">
    <property type="entry name" value="BLR3842 PROTEIN"/>
    <property type="match status" value="1"/>
</dbReference>
<organism evidence="1 2">
    <name type="scientific">Falsiroseomonas selenitidurans</name>
    <dbReference type="NCBI Taxonomy" id="2716335"/>
    <lineage>
        <taxon>Bacteria</taxon>
        <taxon>Pseudomonadati</taxon>
        <taxon>Pseudomonadota</taxon>
        <taxon>Alphaproteobacteria</taxon>
        <taxon>Acetobacterales</taxon>
        <taxon>Roseomonadaceae</taxon>
        <taxon>Falsiroseomonas</taxon>
    </lineage>
</organism>
<dbReference type="InterPro" id="IPR005493">
    <property type="entry name" value="RraA/RraA-like"/>
</dbReference>
<dbReference type="RefSeq" id="WP_168027219.1">
    <property type="nucleotide sequence ID" value="NZ_JAAVNE010000002.1"/>
</dbReference>
<dbReference type="Gene3D" id="3.50.30.40">
    <property type="entry name" value="Ribonuclease E inhibitor RraA/RraA-like"/>
    <property type="match status" value="1"/>
</dbReference>
<name>A0ABX1E3U1_9PROT</name>
<gene>
    <name evidence="1" type="ORF">HEQ75_01860</name>
</gene>
<dbReference type="CDD" id="cd16841">
    <property type="entry name" value="RraA_family"/>
    <property type="match status" value="1"/>
</dbReference>
<evidence type="ECO:0000313" key="2">
    <source>
        <dbReference type="Proteomes" id="UP000787635"/>
    </source>
</evidence>
<protein>
    <submittedName>
        <fullName evidence="1">Ribonuclease activity regulator RraA</fullName>
    </submittedName>
</protein>
<accession>A0ABX1E3U1</accession>
<comment type="caution">
    <text evidence="1">The sequence shown here is derived from an EMBL/GenBank/DDBJ whole genome shotgun (WGS) entry which is preliminary data.</text>
</comment>
<proteinExistence type="predicted"/>
<dbReference type="EMBL" id="JAAVNE010000002">
    <property type="protein sequence ID" value="NKC29590.1"/>
    <property type="molecule type" value="Genomic_DNA"/>
</dbReference>
<sequence>MTALLPATAATVTTLLLKNHGLRNTAVRGLRPNDAAACSFAGRAVTLRYLPVRDDLLAAQSLSNPTALMHRVLDRVGPGDVLVIDALGREDAGILGDVICARLKVQGVAGVVCDGAMRDVAEIRALGLPLFLKAASPPPSFVQLMLQDVDLPVACGGVTVFPGDSVVADEDGVAICPAHLAEAVLPAAAEQDRVERYIRERVLRGEKLKGLYPPNAETNAAYAAWLAAGAT</sequence>
<dbReference type="SUPFAM" id="SSF89562">
    <property type="entry name" value="RraA-like"/>
    <property type="match status" value="1"/>
</dbReference>
<dbReference type="PANTHER" id="PTHR33254">
    <property type="entry name" value="4-HYDROXY-4-METHYL-2-OXOGLUTARATE ALDOLASE 3-RELATED"/>
    <property type="match status" value="1"/>
</dbReference>
<dbReference type="Pfam" id="PF03737">
    <property type="entry name" value="RraA-like"/>
    <property type="match status" value="1"/>
</dbReference>
<dbReference type="Proteomes" id="UP000787635">
    <property type="component" value="Unassembled WGS sequence"/>
</dbReference>
<reference evidence="1 2" key="1">
    <citation type="submission" date="2020-03" db="EMBL/GenBank/DDBJ databases">
        <title>Roseomonas selenitidurans sp. nov. isolated from urban soil.</title>
        <authorList>
            <person name="Liu H."/>
        </authorList>
    </citation>
    <scope>NUCLEOTIDE SEQUENCE [LARGE SCALE GENOMIC DNA]</scope>
    <source>
        <strain evidence="1 2">BU-1</strain>
    </source>
</reference>